<dbReference type="EMBL" id="AOFT01000018">
    <property type="protein sequence ID" value="EMR05307.1"/>
    <property type="molecule type" value="Genomic_DNA"/>
</dbReference>
<dbReference type="PATRIC" id="fig|1235279.3.peg.2778"/>
<keyword evidence="2" id="KW-1185">Reference proteome</keyword>
<sequence length="423" mass="49039">MKFLNSFFGKRNKKQREDPQENIEKKQSISSSNVGIKIALSSNDNGTSISSTPIGEITGSTADDFYVYEWFIKDTGEVFYVGKGRGDRYKAFHNRAYEAEKIRRNFDTSYRFVGTNLSEEQAVELESKEISRILNETNDRLTNRIVPYLTKRDNGYNPSPKTPELKFETAPFLYASEIEEHYFGITPRSFDRVDPENLKRIVLISKSIRDEVNIVYNGKLDDYLAQTRALLSKNGSIILKSKFAKSVSAWVYIGDDYLSNFERDQEQALEKLGRNIPTYHLIDVWKYLRSVYGDTGEISTEVLVNPSHNRVPLTDIKNLQNWEKGYDEGQPFWEEGEKERKEGNLQRAIALFDKARYNGYDAPALYRSYAMAYRKLKDYDNEVAIIDEAIERASDQNNTTIRQLRERRIKALELKQKSETSIR</sequence>
<dbReference type="RefSeq" id="WP_008300888.1">
    <property type="nucleotide sequence ID" value="NZ_AOFT01000018.1"/>
</dbReference>
<dbReference type="eggNOG" id="ENOG502ZB44">
    <property type="taxonomic scope" value="Bacteria"/>
</dbReference>
<evidence type="ECO:0000313" key="2">
    <source>
        <dbReference type="Proteomes" id="UP000011919"/>
    </source>
</evidence>
<evidence type="ECO:0000313" key="1">
    <source>
        <dbReference type="EMBL" id="EMR05307.1"/>
    </source>
</evidence>
<proteinExistence type="predicted"/>
<accession>M7NDJ6</accession>
<dbReference type="InterPro" id="IPR011990">
    <property type="entry name" value="TPR-like_helical_dom_sf"/>
</dbReference>
<reference evidence="1 2" key="1">
    <citation type="journal article" date="2013" name="Genome Announc.">
        <title>Draft Genome Sequence of Bhargavaea cecembensis Strain DSE10T, Isolated from a Deep-Sea Sediment Sample Collected at a Depth of 5,904 m from the Chagos-Laccadive Ridge System in the Indian Ocean.</title>
        <authorList>
            <person name="Shivaji S."/>
            <person name="Ara S."/>
            <person name="Begum Z."/>
            <person name="Ruth M."/>
            <person name="Singh A."/>
            <person name="Kumar Pinnaka A."/>
        </authorList>
    </citation>
    <scope>NUCLEOTIDE SEQUENCE [LARGE SCALE GENOMIC DNA]</scope>
    <source>
        <strain evidence="1 2">DSE10</strain>
    </source>
</reference>
<dbReference type="AlphaFoldDB" id="M7NDJ6"/>
<dbReference type="SUPFAM" id="SSF48452">
    <property type="entry name" value="TPR-like"/>
    <property type="match status" value="1"/>
</dbReference>
<dbReference type="Proteomes" id="UP000011919">
    <property type="component" value="Unassembled WGS sequence"/>
</dbReference>
<gene>
    <name evidence="1" type="ORF">C772_02774</name>
</gene>
<protein>
    <submittedName>
        <fullName evidence="1">Uncharacterized protein</fullName>
    </submittedName>
</protein>
<dbReference type="CDD" id="cd10440">
    <property type="entry name" value="GIY-YIG_COG3680"/>
    <property type="match status" value="1"/>
</dbReference>
<name>M7NDJ6_9BACL</name>
<dbReference type="STRING" id="1235279.C772_02774"/>
<comment type="caution">
    <text evidence="1">The sequence shown here is derived from an EMBL/GenBank/DDBJ whole genome shotgun (WGS) entry which is preliminary data.</text>
</comment>
<dbReference type="Gene3D" id="1.25.40.10">
    <property type="entry name" value="Tetratricopeptide repeat domain"/>
    <property type="match status" value="1"/>
</dbReference>
<organism evidence="1 2">
    <name type="scientific">Bhargavaea cecembensis DSE10</name>
    <dbReference type="NCBI Taxonomy" id="1235279"/>
    <lineage>
        <taxon>Bacteria</taxon>
        <taxon>Bacillati</taxon>
        <taxon>Bacillota</taxon>
        <taxon>Bacilli</taxon>
        <taxon>Bacillales</taxon>
        <taxon>Caryophanaceae</taxon>
        <taxon>Bhargavaea</taxon>
    </lineage>
</organism>